<feature type="compositionally biased region" description="Basic residues" evidence="1">
    <location>
        <begin position="8"/>
        <end position="24"/>
    </location>
</feature>
<dbReference type="PANTHER" id="PTHR37722">
    <property type="entry name" value="OS01G0167700 PROTEIN"/>
    <property type="match status" value="1"/>
</dbReference>
<dbReference type="Proteomes" id="UP001163823">
    <property type="component" value="Chromosome 8"/>
</dbReference>
<organism evidence="2 3">
    <name type="scientific">Quillaja saponaria</name>
    <name type="common">Soap bark tree</name>
    <dbReference type="NCBI Taxonomy" id="32244"/>
    <lineage>
        <taxon>Eukaryota</taxon>
        <taxon>Viridiplantae</taxon>
        <taxon>Streptophyta</taxon>
        <taxon>Embryophyta</taxon>
        <taxon>Tracheophyta</taxon>
        <taxon>Spermatophyta</taxon>
        <taxon>Magnoliopsida</taxon>
        <taxon>eudicotyledons</taxon>
        <taxon>Gunneridae</taxon>
        <taxon>Pentapetalae</taxon>
        <taxon>rosids</taxon>
        <taxon>fabids</taxon>
        <taxon>Fabales</taxon>
        <taxon>Quillajaceae</taxon>
        <taxon>Quillaja</taxon>
    </lineage>
</organism>
<feature type="region of interest" description="Disordered" evidence="1">
    <location>
        <begin position="1"/>
        <end position="46"/>
    </location>
</feature>
<comment type="caution">
    <text evidence="2">The sequence shown here is derived from an EMBL/GenBank/DDBJ whole genome shotgun (WGS) entry which is preliminary data.</text>
</comment>
<dbReference type="EMBL" id="JARAOO010000008">
    <property type="protein sequence ID" value="KAJ7959939.1"/>
    <property type="molecule type" value="Genomic_DNA"/>
</dbReference>
<sequence length="793" mass="89143">MLQWMGGSRRKVTTSRKSTQKRQKQYFEQRKRQQQQHLQTAGPESCTDGLNICRQHHKEHRSLDILNFLNLSTIAQKCKSTFPREGRDDLEVDGSILHYNITKGSPTTLSNRVTPTDSCEYEEARAPSNCQPATSSKKVLFGAPDNQNTAFNEIHSKPNYWKTVTEQQLSVLDLLCDDGPNGTEHGCPTREDHVAFSVEGLGQVGTETPVNSPQQPDRKLKLSKSHNCVLDDLELEVDTIMQDSKMPLSGSSLDFQKGMNPYSKVQQNLATTGDCLQYKDHTSYSYGSSTSQNILYNTYYSNEDIWDVKSSFLDDNLFEDHKYDLSWKKRACQQGNSSSDLLENGKYTNPKYDYEDPFQPKRRLSAKGMEGFNFLESPMKQSKHRKSDNGFGFFTSTKTRCSNVDDQDLISQSDWFCVVPEDVRDNSSLLSEESCSSTAVRDETIKDSPSKVATGEKRRFHGNDFVSLANNCSNTEGKSISMPNLSKPKKAYHSNYTFQEELGANNSWQFDEVYAPVDLNSGFSSCCGQSENKISFLCSKDKSESPISAYPVSKLRNKAKSSFAEMFAYDDLPVFSNVELEPTKPDLNPDFDLKGKPPDVVGFQCDTASPDLSAQESVSKREAIKVKLQPDKCEYFELREQTSTVDNGLFSENKMAIDASNAEHHFLEHDKGRDTTPEIIENSPEATYSSGHVEEASSVKIPDNDECKVERKGSHAVEIPLQCKTADKGLLHYCLPSKQENCCPEGRKTESKGQSGCIDSSCQVMMFESYVLQLLCVQKVLKEASMHDIKKKV</sequence>
<reference evidence="2" key="1">
    <citation type="journal article" date="2023" name="Science">
        <title>Elucidation of the pathway for biosynthesis of saponin adjuvants from the soapbark tree.</title>
        <authorList>
            <person name="Reed J."/>
            <person name="Orme A."/>
            <person name="El-Demerdash A."/>
            <person name="Owen C."/>
            <person name="Martin L.B.B."/>
            <person name="Misra R.C."/>
            <person name="Kikuchi S."/>
            <person name="Rejzek M."/>
            <person name="Martin A.C."/>
            <person name="Harkess A."/>
            <person name="Leebens-Mack J."/>
            <person name="Louveau T."/>
            <person name="Stephenson M.J."/>
            <person name="Osbourn A."/>
        </authorList>
    </citation>
    <scope>NUCLEOTIDE SEQUENCE</scope>
    <source>
        <strain evidence="2">S10</strain>
    </source>
</reference>
<dbReference type="KEGG" id="qsa:O6P43_020452"/>
<evidence type="ECO:0000256" key="1">
    <source>
        <dbReference type="SAM" id="MobiDB-lite"/>
    </source>
</evidence>
<gene>
    <name evidence="2" type="ORF">O6P43_020452</name>
</gene>
<accession>A0AAD7PM93</accession>
<dbReference type="AlphaFoldDB" id="A0AAD7PM93"/>
<dbReference type="PANTHER" id="PTHR37722:SF2">
    <property type="entry name" value="OS01G0167700 PROTEIN"/>
    <property type="match status" value="1"/>
</dbReference>
<evidence type="ECO:0000313" key="3">
    <source>
        <dbReference type="Proteomes" id="UP001163823"/>
    </source>
</evidence>
<keyword evidence="3" id="KW-1185">Reference proteome</keyword>
<evidence type="ECO:0000313" key="2">
    <source>
        <dbReference type="EMBL" id="KAJ7959939.1"/>
    </source>
</evidence>
<protein>
    <submittedName>
        <fullName evidence="2">Uncharacterized protein</fullName>
    </submittedName>
</protein>
<proteinExistence type="predicted"/>
<name>A0AAD7PM93_QUISA</name>